<dbReference type="PANTHER" id="PTHR24421">
    <property type="entry name" value="NITRATE/NITRITE SENSOR PROTEIN NARX-RELATED"/>
    <property type="match status" value="1"/>
</dbReference>
<dbReference type="AlphaFoldDB" id="A0A931G0M6"/>
<dbReference type="InterPro" id="IPR011712">
    <property type="entry name" value="Sig_transdc_His_kin_sub3_dim/P"/>
</dbReference>
<evidence type="ECO:0000256" key="9">
    <source>
        <dbReference type="SAM" id="Phobius"/>
    </source>
</evidence>
<evidence type="ECO:0000259" key="10">
    <source>
        <dbReference type="Pfam" id="PF02518"/>
    </source>
</evidence>
<dbReference type="SUPFAM" id="SSF55874">
    <property type="entry name" value="ATPase domain of HSP90 chaperone/DNA topoisomerase II/histidine kinase"/>
    <property type="match status" value="1"/>
</dbReference>
<evidence type="ECO:0000256" key="2">
    <source>
        <dbReference type="ARBA" id="ARBA00012438"/>
    </source>
</evidence>
<evidence type="ECO:0000313" key="12">
    <source>
        <dbReference type="EMBL" id="MBG0566055.1"/>
    </source>
</evidence>
<name>A0A931G0M6_9ACTN</name>
<dbReference type="Pfam" id="PF07730">
    <property type="entry name" value="HisKA_3"/>
    <property type="match status" value="1"/>
</dbReference>
<keyword evidence="9" id="KW-0472">Membrane</keyword>
<feature type="transmembrane region" description="Helical" evidence="9">
    <location>
        <begin position="59"/>
        <end position="91"/>
    </location>
</feature>
<sequence>MLGTLATAAVTLVGLPLLWLPVVGRPWAGWHQRRAGRMRGVASPPDPPRRHRYLAWLPAHAVAGLPVGLLTLLCAGNLLTAMVVTPLWWAFPADNPARLVFEIPVRDWGTALALGAAQIGVLGAVVLLVLPLLAGGYARATLALLAPSPAERLADRVEVLTRTRADVLEAHGAELRRIERDLHDGTQARLVAIAMRLAVARDALPDDPALVDRLLREAHEGTEEAMTELRDVIRTMYPPILADRGLAGALRTVAARSGISTEVDVGELGTVPAAVEAVAYFAVTEALTNVAKHSAAGSAVVRAHRSGDRLCVVVGDDGTGGADEAAGTGLAGIRRRAEALDGVVTVASPPGGPTTLTVELPCG</sequence>
<accession>A0A931G0M6</accession>
<evidence type="ECO:0000256" key="8">
    <source>
        <dbReference type="ARBA" id="ARBA00023012"/>
    </source>
</evidence>
<evidence type="ECO:0000259" key="11">
    <source>
        <dbReference type="Pfam" id="PF07730"/>
    </source>
</evidence>
<dbReference type="GO" id="GO:0005524">
    <property type="term" value="F:ATP binding"/>
    <property type="evidence" value="ECO:0007669"/>
    <property type="project" value="UniProtKB-KW"/>
</dbReference>
<keyword evidence="3" id="KW-0597">Phosphoprotein</keyword>
<dbReference type="Gene3D" id="1.20.5.1930">
    <property type="match status" value="1"/>
</dbReference>
<dbReference type="CDD" id="cd16917">
    <property type="entry name" value="HATPase_UhpB-NarQ-NarX-like"/>
    <property type="match status" value="1"/>
</dbReference>
<evidence type="ECO:0000256" key="5">
    <source>
        <dbReference type="ARBA" id="ARBA00022741"/>
    </source>
</evidence>
<reference evidence="12" key="1">
    <citation type="submission" date="2020-11" db="EMBL/GenBank/DDBJ databases">
        <title>Isolation and identification of active actinomycetes.</title>
        <authorList>
            <person name="Sun X."/>
        </authorList>
    </citation>
    <scope>NUCLEOTIDE SEQUENCE</scope>
    <source>
        <strain evidence="12">NEAU-A11</strain>
    </source>
</reference>
<feature type="domain" description="Histidine kinase/HSP90-like ATPase" evidence="10">
    <location>
        <begin position="281"/>
        <end position="361"/>
    </location>
</feature>
<evidence type="ECO:0000256" key="3">
    <source>
        <dbReference type="ARBA" id="ARBA00022553"/>
    </source>
</evidence>
<feature type="domain" description="Signal transduction histidine kinase subgroup 3 dimerisation and phosphoacceptor" evidence="11">
    <location>
        <begin position="174"/>
        <end position="239"/>
    </location>
</feature>
<keyword evidence="9" id="KW-1133">Transmembrane helix</keyword>
<keyword evidence="5" id="KW-0547">Nucleotide-binding</keyword>
<comment type="catalytic activity">
    <reaction evidence="1">
        <text>ATP + protein L-histidine = ADP + protein N-phospho-L-histidine.</text>
        <dbReference type="EC" id="2.7.13.3"/>
    </reaction>
</comment>
<dbReference type="InterPro" id="IPR003594">
    <property type="entry name" value="HATPase_dom"/>
</dbReference>
<dbReference type="PANTHER" id="PTHR24421:SF10">
    <property type="entry name" value="NITRATE_NITRITE SENSOR PROTEIN NARQ"/>
    <property type="match status" value="1"/>
</dbReference>
<keyword evidence="7" id="KW-0067">ATP-binding</keyword>
<dbReference type="EC" id="2.7.13.3" evidence="2"/>
<protein>
    <recommendedName>
        <fullName evidence="2">histidine kinase</fullName>
        <ecNumber evidence="2">2.7.13.3</ecNumber>
    </recommendedName>
</protein>
<keyword evidence="6 12" id="KW-0418">Kinase</keyword>
<gene>
    <name evidence="12" type="ORF">I4J89_31875</name>
</gene>
<dbReference type="GO" id="GO:0000155">
    <property type="term" value="F:phosphorelay sensor kinase activity"/>
    <property type="evidence" value="ECO:0007669"/>
    <property type="project" value="InterPro"/>
</dbReference>
<evidence type="ECO:0000256" key="6">
    <source>
        <dbReference type="ARBA" id="ARBA00022777"/>
    </source>
</evidence>
<feature type="transmembrane region" description="Helical" evidence="9">
    <location>
        <begin position="111"/>
        <end position="134"/>
    </location>
</feature>
<keyword evidence="9" id="KW-0812">Transmembrane</keyword>
<proteinExistence type="predicted"/>
<evidence type="ECO:0000256" key="7">
    <source>
        <dbReference type="ARBA" id="ARBA00022840"/>
    </source>
</evidence>
<feature type="transmembrane region" description="Helical" evidence="9">
    <location>
        <begin position="6"/>
        <end position="28"/>
    </location>
</feature>
<dbReference type="InterPro" id="IPR036890">
    <property type="entry name" value="HATPase_C_sf"/>
</dbReference>
<dbReference type="Pfam" id="PF02518">
    <property type="entry name" value="HATPase_c"/>
    <property type="match status" value="1"/>
</dbReference>
<evidence type="ECO:0000256" key="1">
    <source>
        <dbReference type="ARBA" id="ARBA00000085"/>
    </source>
</evidence>
<dbReference type="GO" id="GO:0016020">
    <property type="term" value="C:membrane"/>
    <property type="evidence" value="ECO:0007669"/>
    <property type="project" value="InterPro"/>
</dbReference>
<dbReference type="InterPro" id="IPR050482">
    <property type="entry name" value="Sensor_HK_TwoCompSys"/>
</dbReference>
<dbReference type="GO" id="GO:0046983">
    <property type="term" value="F:protein dimerization activity"/>
    <property type="evidence" value="ECO:0007669"/>
    <property type="project" value="InterPro"/>
</dbReference>
<keyword evidence="4" id="KW-0808">Transferase</keyword>
<comment type="caution">
    <text evidence="12">The sequence shown here is derived from an EMBL/GenBank/DDBJ whole genome shotgun (WGS) entry which is preliminary data.</text>
</comment>
<keyword evidence="8" id="KW-0902">Two-component regulatory system</keyword>
<evidence type="ECO:0000313" key="13">
    <source>
        <dbReference type="Proteomes" id="UP000598146"/>
    </source>
</evidence>
<evidence type="ECO:0000256" key="4">
    <source>
        <dbReference type="ARBA" id="ARBA00022679"/>
    </source>
</evidence>
<keyword evidence="13" id="KW-1185">Reference proteome</keyword>
<dbReference type="Gene3D" id="3.30.565.10">
    <property type="entry name" value="Histidine kinase-like ATPase, C-terminal domain"/>
    <property type="match status" value="1"/>
</dbReference>
<dbReference type="Proteomes" id="UP000598146">
    <property type="component" value="Unassembled WGS sequence"/>
</dbReference>
<dbReference type="EMBL" id="JADQTO010000018">
    <property type="protein sequence ID" value="MBG0566055.1"/>
    <property type="molecule type" value="Genomic_DNA"/>
</dbReference>
<organism evidence="12 13">
    <name type="scientific">Actinoplanes aureus</name>
    <dbReference type="NCBI Taxonomy" id="2792083"/>
    <lineage>
        <taxon>Bacteria</taxon>
        <taxon>Bacillati</taxon>
        <taxon>Actinomycetota</taxon>
        <taxon>Actinomycetes</taxon>
        <taxon>Micromonosporales</taxon>
        <taxon>Micromonosporaceae</taxon>
        <taxon>Actinoplanes</taxon>
    </lineage>
</organism>